<sequence length="311" mass="33338">MPLDPLVRAFLDQLPPRPKAWEVTPEEARTGFTAMVKAYGVKDVPIGKVETVSMPGPGGTMALRIYTPVAAGGEALPALVYYHGGAFRHGDFEAYETTCRFLAGEAGCRVIAVDYRRAPENPFPAAVEDAAAAIAWIETNAVTLGVDPNRIAVGGDSAGANLAAVACQLATAAGQPHVLYQMLLFPVTQFGSTFASMSACAEGYNLDRDSLEYCFGLYAPKELWNDPRVSPLQAEKLAGLPPAFVLLAEYDPLHDEGLAYAEKMRAAGVAVTLVDWPGAIHDFILYQAMLPQAREALVEAARAVKEAFDEF</sequence>
<name>A0ABN1E489_9PROT</name>
<dbReference type="Proteomes" id="UP001499951">
    <property type="component" value="Unassembled WGS sequence"/>
</dbReference>
<keyword evidence="1 3" id="KW-0378">Hydrolase</keyword>
<evidence type="ECO:0000313" key="3">
    <source>
        <dbReference type="EMBL" id="GAA0558322.1"/>
    </source>
</evidence>
<evidence type="ECO:0000256" key="1">
    <source>
        <dbReference type="ARBA" id="ARBA00022801"/>
    </source>
</evidence>
<dbReference type="Gene3D" id="3.40.50.1820">
    <property type="entry name" value="alpha/beta hydrolase"/>
    <property type="match status" value="1"/>
</dbReference>
<dbReference type="RefSeq" id="WP_166930863.1">
    <property type="nucleotide sequence ID" value="NZ_BAAADD010000001.1"/>
</dbReference>
<comment type="caution">
    <text evidence="3">The sequence shown here is derived from an EMBL/GenBank/DDBJ whole genome shotgun (WGS) entry which is preliminary data.</text>
</comment>
<dbReference type="InterPro" id="IPR050300">
    <property type="entry name" value="GDXG_lipolytic_enzyme"/>
</dbReference>
<feature type="domain" description="Alpha/beta hydrolase fold-3" evidence="2">
    <location>
        <begin position="79"/>
        <end position="284"/>
    </location>
</feature>
<dbReference type="Pfam" id="PF07859">
    <property type="entry name" value="Abhydrolase_3"/>
    <property type="match status" value="1"/>
</dbReference>
<dbReference type="GO" id="GO:0016787">
    <property type="term" value="F:hydrolase activity"/>
    <property type="evidence" value="ECO:0007669"/>
    <property type="project" value="UniProtKB-KW"/>
</dbReference>
<reference evidence="3 4" key="1">
    <citation type="journal article" date="2019" name="Int. J. Syst. Evol. Microbiol.">
        <title>The Global Catalogue of Microorganisms (GCM) 10K type strain sequencing project: providing services to taxonomists for standard genome sequencing and annotation.</title>
        <authorList>
            <consortium name="The Broad Institute Genomics Platform"/>
            <consortium name="The Broad Institute Genome Sequencing Center for Infectious Disease"/>
            <person name="Wu L."/>
            <person name="Ma J."/>
        </authorList>
    </citation>
    <scope>NUCLEOTIDE SEQUENCE [LARGE SCALE GENOMIC DNA]</scope>
    <source>
        <strain evidence="3 4">JCM 15089</strain>
    </source>
</reference>
<dbReference type="PANTHER" id="PTHR48081:SF8">
    <property type="entry name" value="ALPHA_BETA HYDROLASE FOLD-3 DOMAIN-CONTAINING PROTEIN-RELATED"/>
    <property type="match status" value="1"/>
</dbReference>
<dbReference type="SUPFAM" id="SSF53474">
    <property type="entry name" value="alpha/beta-Hydrolases"/>
    <property type="match status" value="1"/>
</dbReference>
<protein>
    <submittedName>
        <fullName evidence="3">Alpha/beta hydrolase</fullName>
    </submittedName>
</protein>
<organism evidence="3 4">
    <name type="scientific">Rhizomicrobium electricum</name>
    <dbReference type="NCBI Taxonomy" id="480070"/>
    <lineage>
        <taxon>Bacteria</taxon>
        <taxon>Pseudomonadati</taxon>
        <taxon>Pseudomonadota</taxon>
        <taxon>Alphaproteobacteria</taxon>
        <taxon>Micropepsales</taxon>
        <taxon>Micropepsaceae</taxon>
        <taxon>Rhizomicrobium</taxon>
    </lineage>
</organism>
<accession>A0ABN1E489</accession>
<dbReference type="EMBL" id="BAAADD010000001">
    <property type="protein sequence ID" value="GAA0558322.1"/>
    <property type="molecule type" value="Genomic_DNA"/>
</dbReference>
<evidence type="ECO:0000259" key="2">
    <source>
        <dbReference type="Pfam" id="PF07859"/>
    </source>
</evidence>
<evidence type="ECO:0000313" key="4">
    <source>
        <dbReference type="Proteomes" id="UP001499951"/>
    </source>
</evidence>
<gene>
    <name evidence="3" type="ORF">GCM10008942_03500</name>
</gene>
<keyword evidence="4" id="KW-1185">Reference proteome</keyword>
<dbReference type="InterPro" id="IPR029058">
    <property type="entry name" value="AB_hydrolase_fold"/>
</dbReference>
<dbReference type="PANTHER" id="PTHR48081">
    <property type="entry name" value="AB HYDROLASE SUPERFAMILY PROTEIN C4A8.06C"/>
    <property type="match status" value="1"/>
</dbReference>
<dbReference type="InterPro" id="IPR013094">
    <property type="entry name" value="AB_hydrolase_3"/>
</dbReference>
<proteinExistence type="predicted"/>